<evidence type="ECO:0000313" key="3">
    <source>
        <dbReference type="Proteomes" id="UP001169217"/>
    </source>
</evidence>
<comment type="caution">
    <text evidence="2">The sequence shown here is derived from an EMBL/GenBank/DDBJ whole genome shotgun (WGS) entry which is preliminary data.</text>
</comment>
<dbReference type="EMBL" id="JARUPT010000350">
    <property type="protein sequence ID" value="KAK0372743.1"/>
    <property type="molecule type" value="Genomic_DNA"/>
</dbReference>
<sequence length="83" mass="9579">MGQPAPHSSLSKLCSRQRQRHDHHFRRPLDQMWAGSSFQPSSQSLVSCRCRQSVEPRTQARDRSRRHWGYLGSLHADIISLPS</sequence>
<dbReference type="Proteomes" id="UP001169217">
    <property type="component" value="Unassembled WGS sequence"/>
</dbReference>
<evidence type="ECO:0000313" key="2">
    <source>
        <dbReference type="EMBL" id="KAK0372743.1"/>
    </source>
</evidence>
<feature type="compositionally biased region" description="Polar residues" evidence="1">
    <location>
        <begin position="1"/>
        <end position="14"/>
    </location>
</feature>
<keyword evidence="3" id="KW-1185">Reference proteome</keyword>
<gene>
    <name evidence="2" type="ORF">CLIM01_09900</name>
</gene>
<accession>A0ABQ9PMK8</accession>
<feature type="region of interest" description="Disordered" evidence="1">
    <location>
        <begin position="1"/>
        <end position="22"/>
    </location>
</feature>
<proteinExistence type="predicted"/>
<reference evidence="2" key="1">
    <citation type="submission" date="2023-04" db="EMBL/GenBank/DDBJ databases">
        <title>Colletotrichum limetticola genome sequence.</title>
        <authorList>
            <person name="Baroncelli R."/>
        </authorList>
    </citation>
    <scope>NUCLEOTIDE SEQUENCE</scope>
    <source>
        <strain evidence="2">KLA-Anderson</strain>
    </source>
</reference>
<evidence type="ECO:0000256" key="1">
    <source>
        <dbReference type="SAM" id="MobiDB-lite"/>
    </source>
</evidence>
<name>A0ABQ9PMK8_9PEZI</name>
<organism evidence="2 3">
    <name type="scientific">Colletotrichum limetticola</name>
    <dbReference type="NCBI Taxonomy" id="1209924"/>
    <lineage>
        <taxon>Eukaryota</taxon>
        <taxon>Fungi</taxon>
        <taxon>Dikarya</taxon>
        <taxon>Ascomycota</taxon>
        <taxon>Pezizomycotina</taxon>
        <taxon>Sordariomycetes</taxon>
        <taxon>Hypocreomycetidae</taxon>
        <taxon>Glomerellales</taxon>
        <taxon>Glomerellaceae</taxon>
        <taxon>Colletotrichum</taxon>
        <taxon>Colletotrichum acutatum species complex</taxon>
    </lineage>
</organism>
<protein>
    <submittedName>
        <fullName evidence="2">Uncharacterized protein</fullName>
    </submittedName>
</protein>